<evidence type="ECO:0000259" key="2">
    <source>
        <dbReference type="PROSITE" id="PS50940"/>
    </source>
</evidence>
<accession>A0ABD0LE24</accession>
<feature type="compositionally biased region" description="Low complexity" evidence="1">
    <location>
        <begin position="570"/>
        <end position="644"/>
    </location>
</feature>
<feature type="region of interest" description="Disordered" evidence="1">
    <location>
        <begin position="411"/>
        <end position="787"/>
    </location>
</feature>
<feature type="compositionally biased region" description="Low complexity" evidence="1">
    <location>
        <begin position="665"/>
        <end position="676"/>
    </location>
</feature>
<feature type="region of interest" description="Disordered" evidence="1">
    <location>
        <begin position="805"/>
        <end position="826"/>
    </location>
</feature>
<dbReference type="PROSITE" id="PS50940">
    <property type="entry name" value="CHIT_BIND_II"/>
    <property type="match status" value="1"/>
</dbReference>
<feature type="domain" description="Chitin-binding type-2" evidence="2">
    <location>
        <begin position="1027"/>
        <end position="1082"/>
    </location>
</feature>
<feature type="compositionally biased region" description="Low complexity" evidence="1">
    <location>
        <begin position="450"/>
        <end position="495"/>
    </location>
</feature>
<dbReference type="EMBL" id="JACVVK020000057">
    <property type="protein sequence ID" value="KAK7497590.1"/>
    <property type="molecule type" value="Genomic_DNA"/>
</dbReference>
<feature type="compositionally biased region" description="Acidic residues" evidence="1">
    <location>
        <begin position="427"/>
        <end position="444"/>
    </location>
</feature>
<dbReference type="Gene3D" id="2.170.140.10">
    <property type="entry name" value="Chitin binding domain"/>
    <property type="match status" value="1"/>
</dbReference>
<feature type="compositionally biased region" description="Low complexity" evidence="1">
    <location>
        <begin position="686"/>
        <end position="706"/>
    </location>
</feature>
<evidence type="ECO:0000313" key="3">
    <source>
        <dbReference type="EMBL" id="KAK7497590.1"/>
    </source>
</evidence>
<feature type="compositionally biased region" description="Basic and acidic residues" evidence="1">
    <location>
        <begin position="743"/>
        <end position="757"/>
    </location>
</feature>
<evidence type="ECO:0000313" key="4">
    <source>
        <dbReference type="Proteomes" id="UP001519460"/>
    </source>
</evidence>
<protein>
    <recommendedName>
        <fullName evidence="2">Chitin-binding type-2 domain-containing protein</fullName>
    </recommendedName>
</protein>
<feature type="compositionally biased region" description="Basic and acidic residues" evidence="1">
    <location>
        <begin position="775"/>
        <end position="785"/>
    </location>
</feature>
<dbReference type="InterPro" id="IPR036508">
    <property type="entry name" value="Chitin-bd_dom_sf"/>
</dbReference>
<dbReference type="Proteomes" id="UP001519460">
    <property type="component" value="Unassembled WGS sequence"/>
</dbReference>
<evidence type="ECO:0000256" key="1">
    <source>
        <dbReference type="SAM" id="MobiDB-lite"/>
    </source>
</evidence>
<feature type="compositionally biased region" description="Basic and acidic residues" evidence="1">
    <location>
        <begin position="518"/>
        <end position="542"/>
    </location>
</feature>
<organism evidence="3 4">
    <name type="scientific">Batillaria attramentaria</name>
    <dbReference type="NCBI Taxonomy" id="370345"/>
    <lineage>
        <taxon>Eukaryota</taxon>
        <taxon>Metazoa</taxon>
        <taxon>Spiralia</taxon>
        <taxon>Lophotrochozoa</taxon>
        <taxon>Mollusca</taxon>
        <taxon>Gastropoda</taxon>
        <taxon>Caenogastropoda</taxon>
        <taxon>Sorbeoconcha</taxon>
        <taxon>Cerithioidea</taxon>
        <taxon>Batillariidae</taxon>
        <taxon>Batillaria</taxon>
    </lineage>
</organism>
<dbReference type="SUPFAM" id="SSF57625">
    <property type="entry name" value="Invertebrate chitin-binding proteins"/>
    <property type="match status" value="1"/>
</dbReference>
<feature type="compositionally biased region" description="Low complexity" evidence="1">
    <location>
        <begin position="718"/>
        <end position="729"/>
    </location>
</feature>
<feature type="compositionally biased region" description="Polar residues" evidence="1">
    <location>
        <begin position="707"/>
        <end position="717"/>
    </location>
</feature>
<feature type="region of interest" description="Disordered" evidence="1">
    <location>
        <begin position="866"/>
        <end position="888"/>
    </location>
</feature>
<proteinExistence type="predicted"/>
<feature type="region of interest" description="Disordered" evidence="1">
    <location>
        <begin position="343"/>
        <end position="393"/>
    </location>
</feature>
<feature type="compositionally biased region" description="Polar residues" evidence="1">
    <location>
        <begin position="872"/>
        <end position="888"/>
    </location>
</feature>
<name>A0ABD0LE24_9CAEN</name>
<feature type="compositionally biased region" description="Polar residues" evidence="1">
    <location>
        <begin position="764"/>
        <end position="774"/>
    </location>
</feature>
<feature type="compositionally biased region" description="Basic and acidic residues" evidence="1">
    <location>
        <begin position="499"/>
        <end position="511"/>
    </location>
</feature>
<comment type="caution">
    <text evidence="3">The sequence shown here is derived from an EMBL/GenBank/DDBJ whole genome shotgun (WGS) entry which is preliminary data.</text>
</comment>
<dbReference type="AlphaFoldDB" id="A0ABD0LE24"/>
<dbReference type="InterPro" id="IPR002557">
    <property type="entry name" value="Chitin-bd_dom"/>
</dbReference>
<gene>
    <name evidence="3" type="ORF">BaRGS_00011230</name>
</gene>
<dbReference type="Pfam" id="PF01607">
    <property type="entry name" value="CBM_14"/>
    <property type="match status" value="1"/>
</dbReference>
<reference evidence="3 4" key="1">
    <citation type="journal article" date="2023" name="Sci. Data">
        <title>Genome assembly of the Korean intertidal mud-creeper Batillaria attramentaria.</title>
        <authorList>
            <person name="Patra A.K."/>
            <person name="Ho P.T."/>
            <person name="Jun S."/>
            <person name="Lee S.J."/>
            <person name="Kim Y."/>
            <person name="Won Y.J."/>
        </authorList>
    </citation>
    <scope>NUCLEOTIDE SEQUENCE [LARGE SCALE GENOMIC DNA]</scope>
    <source>
        <strain evidence="3">Wonlab-2016</strain>
    </source>
</reference>
<sequence length="1083" mass="117048">MPVGVGEGASQGGADCPPLGLGLCGPWGQGTEADMRLSLLLVVVTWCVTSPDVSSKPISVDDTLLDIVSKALDGGSDKDKAESISLVLELLAQIDLPTLCKSIAADASEYTRVDDIIARAASTYDVTPAATEQLGDEDLSESEQDAVNVTQGTEPLTQTEATAAEKHKAPQLLADPDDNQVFQDNIFPEELQNIVDSYNYVNDLDPNGPEYSADSLYNDMLYPRDQIYDYYDLSDNLIYDVVAAAAAAGPKGNNKNIWPDPEGNDNKVFPWLEPKDMKDENLWLDPEDKDAAALFFPEGLLAFSAFAAQEQPGKDEEVFIQGSESVKPEQALSAENLRLEMTEEDDNDDNDTSSGSQTDSVDAVTTAPSLTVSTTSEDVTTGAANTTDELDADNDASDFLTTLASLLFSTTDAPTAVSEEETKNEENMDENDSEEMEDSDESSEEISTYAPESETTETTNTPSSTTTTSKPTTTESPSTSSSISPSTEAATTTTSDVDTTQKEQKAKEAKKIVHPYKTRSEDGEMRVMADPSEKKARAELYHSLKIGAVPQTPENKPVEPVTMGTKDTTVKSSTTTTAATSSTTEAPSTTTTTATTAATNTTTTSATTTSTSETTTTTTASSEIATSTTAASSETAATSTGTSSKIPTETTDAYRNDSATNEGVTSTQAQTEASSSINTTNSDVLTEAPVSAEASVSESTTTAQETNATARANETNVTTSKPTATSSTDDSSDKIVRSTNNANKDKQIFGDKEKQSDPNEVTEPKTTPSISRTAADSRRTQEDHITSSLFRQWAGREIKDKWTVVGKKRGGSSQASAVTPKSPVAHGTYRERYPSYKVHGHKLDLQEAHTPEVRWVNAKYSKASVDTKKQELTTPSSEPVTKYNKNNKNLPKQHAASISMKKNFPSMKYNSVPRKWSPFGPRFAVPNLGTLWGINPNPSFAQNTRSYYPNAPKFNDKPIPAHLRYSIPSSRKMDVKADKMRTNEVSYKVKDDTRPKVTDSDLSKLGVHQKTIMSEAASSSNHVRYNGYACPGMFGYFGDVMDCRSFFICSWGVPYRFYCPSGTLWNPSESVCDWSRNVRCSSK</sequence>
<dbReference type="SMART" id="SM00494">
    <property type="entry name" value="ChtBD2"/>
    <property type="match status" value="1"/>
</dbReference>
<keyword evidence="4" id="KW-1185">Reference proteome</keyword>
<feature type="compositionally biased region" description="Polar residues" evidence="1">
    <location>
        <begin position="645"/>
        <end position="664"/>
    </location>
</feature>
<feature type="compositionally biased region" description="Polar residues" evidence="1">
    <location>
        <begin position="366"/>
        <end position="387"/>
    </location>
</feature>